<evidence type="ECO:0000313" key="2">
    <source>
        <dbReference type="Proteomes" id="UP000193749"/>
    </source>
</evidence>
<reference evidence="1 2" key="1">
    <citation type="journal article" date="2017" name="Antonie Van Leeuwenhoek">
        <title>Phylogenomic resolution of the bacterial genus Pantoea and its relationship with Erwinia and Tatumella.</title>
        <authorList>
            <person name="Palmer M."/>
            <person name="Steenkamp E.T."/>
            <person name="Coetzee M.P."/>
            <person name="Chan W.Y."/>
            <person name="van Zyl E."/>
            <person name="De Maayer P."/>
            <person name="Coutinho T.A."/>
            <person name="Blom J."/>
            <person name="Smits T.H."/>
            <person name="Duffy B."/>
            <person name="Venter S.N."/>
        </authorList>
    </citation>
    <scope>NUCLEOTIDE SEQUENCE [LARGE SCALE GENOMIC DNA]</scope>
    <source>
        <strain evidence="1 2">LMG 2657</strain>
    </source>
</reference>
<comment type="caution">
    <text evidence="1">The sequence shown here is derived from an EMBL/GenBank/DDBJ whole genome shotgun (WGS) entry which is preliminary data.</text>
</comment>
<dbReference type="InterPro" id="IPR035093">
    <property type="entry name" value="RelE/ParE_toxin_dom_sf"/>
</dbReference>
<dbReference type="EMBL" id="MLJI01000002">
    <property type="protein sequence ID" value="ORM90113.1"/>
    <property type="molecule type" value="Genomic_DNA"/>
</dbReference>
<name>A0A1X1EMS4_PANCY</name>
<sequence length="109" mass="13066">MCAEKTEKEIEVYQSSRFEKAFNRLTEQDQDSVDGEIDRIIANPEIGERKKGDLSYLWVHKFYMGKQRYLLGYAWQEQKLEIYLLSLGTHENYYDEQKRHRKADLKLIG</sequence>
<dbReference type="Gene3D" id="3.30.2310.20">
    <property type="entry name" value="RelE-like"/>
    <property type="match status" value="1"/>
</dbReference>
<dbReference type="AlphaFoldDB" id="A0A1X1EMS4"/>
<dbReference type="STRING" id="55209.HA50_26470"/>
<proteinExistence type="predicted"/>
<accession>A0A1X1EMS4</accession>
<dbReference type="Pfam" id="PF15781">
    <property type="entry name" value="ParE-like_toxin"/>
    <property type="match status" value="1"/>
</dbReference>
<protein>
    <submittedName>
        <fullName evidence="1">Addiction module toxin RelE</fullName>
    </submittedName>
</protein>
<dbReference type="RefSeq" id="WP_084879837.1">
    <property type="nucleotide sequence ID" value="NZ_JAGGMY010000007.1"/>
</dbReference>
<evidence type="ECO:0000313" key="1">
    <source>
        <dbReference type="EMBL" id="ORM90113.1"/>
    </source>
</evidence>
<dbReference type="Proteomes" id="UP000193749">
    <property type="component" value="Unassembled WGS sequence"/>
</dbReference>
<organism evidence="1 2">
    <name type="scientific">Pantoea cypripedii</name>
    <name type="common">Pectobacterium cypripedii</name>
    <name type="synonym">Erwinia cypripedii</name>
    <dbReference type="NCBI Taxonomy" id="55209"/>
    <lineage>
        <taxon>Bacteria</taxon>
        <taxon>Pseudomonadati</taxon>
        <taxon>Pseudomonadota</taxon>
        <taxon>Gammaproteobacteria</taxon>
        <taxon>Enterobacterales</taxon>
        <taxon>Erwiniaceae</taxon>
        <taxon>Pantoea</taxon>
    </lineage>
</organism>
<gene>
    <name evidence="1" type="ORF">HA50_26470</name>
</gene>
<dbReference type="InterPro" id="IPR031552">
    <property type="entry name" value="ParE-like_toxin"/>
</dbReference>
<keyword evidence="2" id="KW-1185">Reference proteome</keyword>
<dbReference type="OrthoDB" id="5296677at2"/>